<dbReference type="GO" id="GO:0005886">
    <property type="term" value="C:plasma membrane"/>
    <property type="evidence" value="ECO:0007669"/>
    <property type="project" value="TreeGrafter"/>
</dbReference>
<dbReference type="Gene3D" id="3.30.70.1430">
    <property type="entry name" value="Multidrug efflux transporter AcrB pore domain"/>
    <property type="match status" value="1"/>
</dbReference>
<dbReference type="PANTHER" id="PTHR32063:SF13">
    <property type="entry name" value="MULTIDRUG EFFLUX PUMP SUBUNIT ACRB-RELATED"/>
    <property type="match status" value="1"/>
</dbReference>
<dbReference type="FunFam" id="3.30.70.1430:FF:000001">
    <property type="entry name" value="Efflux pump membrane transporter"/>
    <property type="match status" value="1"/>
</dbReference>
<keyword evidence="1" id="KW-0812">Transmembrane</keyword>
<keyword evidence="1" id="KW-1133">Transmembrane helix</keyword>
<reference evidence="3" key="1">
    <citation type="submission" date="2016-10" db="EMBL/GenBank/DDBJ databases">
        <authorList>
            <person name="Varghese N."/>
            <person name="Submissions S."/>
        </authorList>
    </citation>
    <scope>NUCLEOTIDE SEQUENCE [LARGE SCALE GENOMIC DNA]</scope>
    <source>
        <strain evidence="3">DSM 10146</strain>
    </source>
</reference>
<keyword evidence="3" id="KW-1185">Reference proteome</keyword>
<dbReference type="AlphaFoldDB" id="A0A1G7JWQ5"/>
<name>A0A1G7JWQ5_9RHOB</name>
<dbReference type="Pfam" id="PF00873">
    <property type="entry name" value="ACR_tran"/>
    <property type="match status" value="1"/>
</dbReference>
<protein>
    <submittedName>
        <fullName evidence="2">AcrB/AcrD/AcrF family protein</fullName>
    </submittedName>
</protein>
<dbReference type="EMBL" id="FNAV01000016">
    <property type="protein sequence ID" value="SDF29245.1"/>
    <property type="molecule type" value="Genomic_DNA"/>
</dbReference>
<dbReference type="GO" id="GO:0042910">
    <property type="term" value="F:xenobiotic transmembrane transporter activity"/>
    <property type="evidence" value="ECO:0007669"/>
    <property type="project" value="TreeGrafter"/>
</dbReference>
<sequence length="212" mass="22030">MAWVLAIMTMLAGLVAFLSLPVAQYPDIAPTTVRVSAGYPGATAQAVENSVTRVIEDSMTGLDGMIYMTAQSSEGSGSVTLTFDDSVDPVDAQNEVQTKVAQVGSQLPSAVQTQVLLGTFAVLYATGYSINTFAMVLAIGLLVDDAIVVVENVERLMEDEGLSAPEATCKSMGQITAALLGINVVLAAVFLRMAFFGGSTGVIYVSSTGSSR</sequence>
<keyword evidence="1" id="KW-0472">Membrane</keyword>
<gene>
    <name evidence="2" type="ORF">SAMN04488105_11690</name>
</gene>
<dbReference type="Gene3D" id="1.20.1640.10">
    <property type="entry name" value="Multidrug efflux transporter AcrB transmembrane domain"/>
    <property type="match status" value="2"/>
</dbReference>
<accession>A0A1G7JWQ5</accession>
<proteinExistence type="predicted"/>
<dbReference type="SUPFAM" id="SSF82866">
    <property type="entry name" value="Multidrug efflux transporter AcrB transmembrane domain"/>
    <property type="match status" value="1"/>
</dbReference>
<dbReference type="PANTHER" id="PTHR32063">
    <property type="match status" value="1"/>
</dbReference>
<dbReference type="SUPFAM" id="SSF82693">
    <property type="entry name" value="Multidrug efflux transporter AcrB pore domain, PN1, PN2, PC1 and PC2 subdomains"/>
    <property type="match status" value="1"/>
</dbReference>
<evidence type="ECO:0000313" key="2">
    <source>
        <dbReference type="EMBL" id="SDF29245.1"/>
    </source>
</evidence>
<dbReference type="STRING" id="282683.SAMN04488105_11690"/>
<dbReference type="InterPro" id="IPR001036">
    <property type="entry name" value="Acrflvin-R"/>
</dbReference>
<organism evidence="2 3">
    <name type="scientific">Salipiger thiooxidans</name>
    <dbReference type="NCBI Taxonomy" id="282683"/>
    <lineage>
        <taxon>Bacteria</taxon>
        <taxon>Pseudomonadati</taxon>
        <taxon>Pseudomonadota</taxon>
        <taxon>Alphaproteobacteria</taxon>
        <taxon>Rhodobacterales</taxon>
        <taxon>Roseobacteraceae</taxon>
        <taxon>Salipiger</taxon>
    </lineage>
</organism>
<evidence type="ECO:0000313" key="3">
    <source>
        <dbReference type="Proteomes" id="UP000198994"/>
    </source>
</evidence>
<dbReference type="Proteomes" id="UP000198994">
    <property type="component" value="Unassembled WGS sequence"/>
</dbReference>
<evidence type="ECO:0000256" key="1">
    <source>
        <dbReference type="SAM" id="Phobius"/>
    </source>
</evidence>
<feature type="transmembrane region" description="Helical" evidence="1">
    <location>
        <begin position="178"/>
        <end position="205"/>
    </location>
</feature>